<dbReference type="SUPFAM" id="SSF55729">
    <property type="entry name" value="Acyl-CoA N-acyltransferases (Nat)"/>
    <property type="match status" value="1"/>
</dbReference>
<evidence type="ECO:0000259" key="1">
    <source>
        <dbReference type="PROSITE" id="PS50263"/>
    </source>
</evidence>
<dbReference type="PANTHER" id="PTHR23088:SF50">
    <property type="entry name" value="HYDROLASE YHCX"/>
    <property type="match status" value="1"/>
</dbReference>
<keyword evidence="4" id="KW-1185">Reference proteome</keyword>
<keyword evidence="3" id="KW-0012">Acyltransferase</keyword>
<evidence type="ECO:0000313" key="4">
    <source>
        <dbReference type="Proteomes" id="UP001596492"/>
    </source>
</evidence>
<dbReference type="Proteomes" id="UP001596492">
    <property type="component" value="Unassembled WGS sequence"/>
</dbReference>
<dbReference type="Pfam" id="PF00583">
    <property type="entry name" value="Acetyltransf_1"/>
    <property type="match status" value="1"/>
</dbReference>
<dbReference type="EC" id="2.3.1.-" evidence="3"/>
<dbReference type="PROSITE" id="PS51186">
    <property type="entry name" value="GNAT"/>
    <property type="match status" value="1"/>
</dbReference>
<organism evidence="3 4">
    <name type="scientific">Hirschia litorea</name>
    <dbReference type="NCBI Taxonomy" id="1199156"/>
    <lineage>
        <taxon>Bacteria</taxon>
        <taxon>Pseudomonadati</taxon>
        <taxon>Pseudomonadota</taxon>
        <taxon>Alphaproteobacteria</taxon>
        <taxon>Hyphomonadales</taxon>
        <taxon>Hyphomonadaceae</taxon>
        <taxon>Hirschia</taxon>
    </lineage>
</organism>
<evidence type="ECO:0000259" key="2">
    <source>
        <dbReference type="PROSITE" id="PS51186"/>
    </source>
</evidence>
<dbReference type="Gene3D" id="3.40.630.30">
    <property type="match status" value="1"/>
</dbReference>
<dbReference type="Gene3D" id="3.60.110.10">
    <property type="entry name" value="Carbon-nitrogen hydrolase"/>
    <property type="match status" value="1"/>
</dbReference>
<feature type="domain" description="N-acetyltransferase" evidence="2">
    <location>
        <begin position="11"/>
        <end position="210"/>
    </location>
</feature>
<protein>
    <submittedName>
        <fullName evidence="3">GNAT family N-acetyltransferase</fullName>
        <ecNumber evidence="3">2.3.1.-</ecNumber>
    </submittedName>
</protein>
<accession>A0ABW2IL25</accession>
<dbReference type="InterPro" id="IPR003010">
    <property type="entry name" value="C-N_Hydrolase"/>
</dbReference>
<keyword evidence="3" id="KW-0808">Transferase</keyword>
<evidence type="ECO:0000313" key="3">
    <source>
        <dbReference type="EMBL" id="MFC7291536.1"/>
    </source>
</evidence>
<dbReference type="CDD" id="cd04301">
    <property type="entry name" value="NAT_SF"/>
    <property type="match status" value="1"/>
</dbReference>
<reference evidence="4" key="1">
    <citation type="journal article" date="2019" name="Int. J. Syst. Evol. Microbiol.">
        <title>The Global Catalogue of Microorganisms (GCM) 10K type strain sequencing project: providing services to taxonomists for standard genome sequencing and annotation.</title>
        <authorList>
            <consortium name="The Broad Institute Genomics Platform"/>
            <consortium name="The Broad Institute Genome Sequencing Center for Infectious Disease"/>
            <person name="Wu L."/>
            <person name="Ma J."/>
        </authorList>
    </citation>
    <scope>NUCLEOTIDE SEQUENCE [LARGE SCALE GENOMIC DNA]</scope>
    <source>
        <strain evidence="4">CCUG 51308</strain>
    </source>
</reference>
<dbReference type="PANTHER" id="PTHR23088">
    <property type="entry name" value="NITRILASE-RELATED"/>
    <property type="match status" value="1"/>
</dbReference>
<dbReference type="InterPro" id="IPR000182">
    <property type="entry name" value="GNAT_dom"/>
</dbReference>
<dbReference type="SUPFAM" id="SSF56317">
    <property type="entry name" value="Carbon-nitrogen hydrolase"/>
    <property type="match status" value="1"/>
</dbReference>
<gene>
    <name evidence="3" type="ORF">ACFQS8_07910</name>
</gene>
<sequence length="520" mass="58709">MSTNNIQKANISLRNFQRKDLDQVHALSIGIYGSDYGFSKQMLAAHINKFPEGQFLVLDGEKVIGHCATFIVNGDIAFKDHTYEEITGGGFASRHNPEGEYLYGMEVTVDPEYRGMRIGQRLYDARKQLCTQLGLKGIVFGGRMPNFAKRKKQVGTPEKYVEMALDKQIKDHVIGFQIRNGFNFIKVLRNYSPLDLESGGNACLMVWENPLYDETQPRHSLSPSLLKSNVRVCSVQFQMRKVNSFEEFINQVAYFVDVASDYRSDFVCFPEFLTMPLISLSEDQSSSSENIEYLTTLTEQFIEAMSEMAVSYNINIIGGTHPTRVENNEIHNMAYVFLRDGAVHTQPKIHITPSEKYWRNIHGGNSLTAIETDCGTIGVNVCYDSEFPELARNLTDQGINILFVPFCTDDRQGYNRVRYCSAARAIENQIYVVMAGTVGNLPNITNMDINYAESCILTPCDFPFARDGIAATSAPNTEMVVMSDLNIETLVASRKSGTVQNLRDRRLDLYQVKWKNKSAE</sequence>
<dbReference type="EMBL" id="JBHTBR010000004">
    <property type="protein sequence ID" value="MFC7291536.1"/>
    <property type="molecule type" value="Genomic_DNA"/>
</dbReference>
<dbReference type="InterPro" id="IPR016181">
    <property type="entry name" value="Acyl_CoA_acyltransferase"/>
</dbReference>
<feature type="domain" description="CN hydrolase" evidence="1">
    <location>
        <begin position="230"/>
        <end position="487"/>
    </location>
</feature>
<dbReference type="RefSeq" id="WP_382166767.1">
    <property type="nucleotide sequence ID" value="NZ_JBHTBR010000004.1"/>
</dbReference>
<dbReference type="Pfam" id="PF00795">
    <property type="entry name" value="CN_hydrolase"/>
    <property type="match status" value="1"/>
</dbReference>
<dbReference type="InterPro" id="IPR036526">
    <property type="entry name" value="C-N_Hydrolase_sf"/>
</dbReference>
<comment type="caution">
    <text evidence="3">The sequence shown here is derived from an EMBL/GenBank/DDBJ whole genome shotgun (WGS) entry which is preliminary data.</text>
</comment>
<proteinExistence type="predicted"/>
<dbReference type="GO" id="GO:0016746">
    <property type="term" value="F:acyltransferase activity"/>
    <property type="evidence" value="ECO:0007669"/>
    <property type="project" value="UniProtKB-KW"/>
</dbReference>
<dbReference type="PROSITE" id="PS50263">
    <property type="entry name" value="CN_HYDROLASE"/>
    <property type="match status" value="1"/>
</dbReference>
<name>A0ABW2IL25_9PROT</name>
<dbReference type="CDD" id="cd07574">
    <property type="entry name" value="nitrilase_Rim1_like"/>
    <property type="match status" value="1"/>
</dbReference>